<dbReference type="AlphaFoldDB" id="A0A8T3AUB6"/>
<gene>
    <name evidence="2" type="ORF">KFK09_020908</name>
</gene>
<reference evidence="2" key="1">
    <citation type="journal article" date="2022" name="Front. Genet.">
        <title>Chromosome-Scale Assembly of the Dendrobium nobile Genome Provides Insights Into the Molecular Mechanism of the Biosynthesis of the Medicinal Active Ingredient of Dendrobium.</title>
        <authorList>
            <person name="Xu Q."/>
            <person name="Niu S.-C."/>
            <person name="Li K.-L."/>
            <person name="Zheng P.-J."/>
            <person name="Zhang X.-J."/>
            <person name="Jia Y."/>
            <person name="Liu Y."/>
            <person name="Niu Y.-X."/>
            <person name="Yu L.-H."/>
            <person name="Chen D.-F."/>
            <person name="Zhang G.-Q."/>
        </authorList>
    </citation>
    <scope>NUCLEOTIDE SEQUENCE</scope>
    <source>
        <tissue evidence="2">Leaf</tissue>
    </source>
</reference>
<protein>
    <submittedName>
        <fullName evidence="2">Uncharacterized protein</fullName>
    </submittedName>
</protein>
<name>A0A8T3AUB6_DENNO</name>
<comment type="caution">
    <text evidence="2">The sequence shown here is derived from an EMBL/GenBank/DDBJ whole genome shotgun (WGS) entry which is preliminary data.</text>
</comment>
<evidence type="ECO:0000313" key="3">
    <source>
        <dbReference type="Proteomes" id="UP000829196"/>
    </source>
</evidence>
<dbReference type="Proteomes" id="UP000829196">
    <property type="component" value="Unassembled WGS sequence"/>
</dbReference>
<keyword evidence="3" id="KW-1185">Reference proteome</keyword>
<organism evidence="2 3">
    <name type="scientific">Dendrobium nobile</name>
    <name type="common">Orchid</name>
    <dbReference type="NCBI Taxonomy" id="94219"/>
    <lineage>
        <taxon>Eukaryota</taxon>
        <taxon>Viridiplantae</taxon>
        <taxon>Streptophyta</taxon>
        <taxon>Embryophyta</taxon>
        <taxon>Tracheophyta</taxon>
        <taxon>Spermatophyta</taxon>
        <taxon>Magnoliopsida</taxon>
        <taxon>Liliopsida</taxon>
        <taxon>Asparagales</taxon>
        <taxon>Orchidaceae</taxon>
        <taxon>Epidendroideae</taxon>
        <taxon>Malaxideae</taxon>
        <taxon>Dendrobiinae</taxon>
        <taxon>Dendrobium</taxon>
    </lineage>
</organism>
<sequence>MNRAGEALEGPSTWFVGDLAAGERLECPITSSHCLSWAVPFSLKGLWPSIPSEYHLRLGFISRRNIIGREKIFFIFFIFLYWVTTSVDSRLNLTLKPLCSPGLWPLIMIILTIFMVDFLDIACMSYHIDDFKYSELRAAMSLDLQFLISQGDFFESVDCDRTRFEERENLFIKTKISEEREREKEKEKSWFSEAAERFSSDAAVGESVDLVVRVREQEIGVDPDLQREREKEKEKSWFSEAAERFSSDAAVGESVDLVVRVREQEIGVDPDLQVQAKAEIEWNLDWSFALRFERDNRREATGGLQVEVQMCEVNFWQLTLPAAFRLHKRPVNSSDHSTGDRR</sequence>
<evidence type="ECO:0000256" key="1">
    <source>
        <dbReference type="SAM" id="Phobius"/>
    </source>
</evidence>
<evidence type="ECO:0000313" key="2">
    <source>
        <dbReference type="EMBL" id="KAI0497675.1"/>
    </source>
</evidence>
<keyword evidence="1" id="KW-0812">Transmembrane</keyword>
<feature type="transmembrane region" description="Helical" evidence="1">
    <location>
        <begin position="103"/>
        <end position="128"/>
    </location>
</feature>
<accession>A0A8T3AUB6</accession>
<proteinExistence type="predicted"/>
<dbReference type="EMBL" id="JAGYWB010000015">
    <property type="protein sequence ID" value="KAI0497675.1"/>
    <property type="molecule type" value="Genomic_DNA"/>
</dbReference>
<feature type="transmembrane region" description="Helical" evidence="1">
    <location>
        <begin position="66"/>
        <end position="83"/>
    </location>
</feature>
<keyword evidence="1" id="KW-0472">Membrane</keyword>
<keyword evidence="1" id="KW-1133">Transmembrane helix</keyword>